<evidence type="ECO:0000259" key="3">
    <source>
        <dbReference type="PROSITE" id="PS50966"/>
    </source>
</evidence>
<keyword evidence="1" id="KW-0479">Metal-binding</keyword>
<dbReference type="GO" id="GO:0008270">
    <property type="term" value="F:zinc ion binding"/>
    <property type="evidence" value="ECO:0007669"/>
    <property type="project" value="UniProtKB-KW"/>
</dbReference>
<protein>
    <recommendedName>
        <fullName evidence="3">SWIM-type domain-containing protein</fullName>
    </recommendedName>
</protein>
<feature type="domain" description="SWIM-type" evidence="3">
    <location>
        <begin position="453"/>
        <end position="484"/>
    </location>
</feature>
<evidence type="ECO:0000313" key="5">
    <source>
        <dbReference type="Proteomes" id="UP000233469"/>
    </source>
</evidence>
<name>A0A2N1MP23_9GLOM</name>
<dbReference type="Proteomes" id="UP000233469">
    <property type="component" value="Unassembled WGS sequence"/>
</dbReference>
<organism evidence="4 5">
    <name type="scientific">Rhizophagus irregularis</name>
    <dbReference type="NCBI Taxonomy" id="588596"/>
    <lineage>
        <taxon>Eukaryota</taxon>
        <taxon>Fungi</taxon>
        <taxon>Fungi incertae sedis</taxon>
        <taxon>Mucoromycota</taxon>
        <taxon>Glomeromycotina</taxon>
        <taxon>Glomeromycetes</taxon>
        <taxon>Glomerales</taxon>
        <taxon>Glomeraceae</taxon>
        <taxon>Rhizophagus</taxon>
    </lineage>
</organism>
<keyword evidence="1" id="KW-0862">Zinc</keyword>
<sequence>MIKPKSRRYEIKGKKVLFREKRHCIHSKLVKEKQGNCELKCSQSSRLQNTNCAATIHLRLKLCNIELSHPLEVNLRFTHNHVVNSAESLSFQRVNGKIRGKFLELFKNGYSPASAMYNYEDALYLSLFHKYREIALGDRNGTSMFKRLEEVINDYNNSGHGKTILQEYDSHTGKAFILCVVTNLMNQVHERVLQSGELCYIDASASFESLNTSIPLLYISCMVGALPLSLFITSDESEITLEKALNLLKTILPQHAFFGRESQVGPKVFLTDDSSAEHNALELCWPEGIRLLCTFHIFQAFWRWLYDLKHHINKEDWGPIMKKMKEILYATSGSEMHTHYCEFKQMFYGRYPQLRKHFEILWERHCFWALSFRSELYMRGNNTNNYVERSFGILKDLVFARTQAYNCVQTSRHLRLAKHFLYPGWDIINMNAIQKSSVKNEFFVPSAQSFNIYVVNSKIGTCTCPIGMTGVPCKHQGAVSVKFHISTFNFLPSLAYNNRMIYAYIALGYVAKDNSFYASLHAVTTPQDLQTKVGTSNNNTTIEYGVLSCKESNENVEIVDISAFTDFLEEVRRDYRDGGAQLRTALDKFAERYKAVKLKSIPQLTSFLYDLNRDLDPMVNLRSGSMIRVQVESVKRRKTEGSGYKCKLPNVIKDKENLDPQNIPSRKTRKASKKEHNLSKNVLKNQPN</sequence>
<gene>
    <name evidence="4" type="ORF">RhiirC2_789022</name>
</gene>
<keyword evidence="1" id="KW-0863">Zinc-finger</keyword>
<feature type="region of interest" description="Disordered" evidence="2">
    <location>
        <begin position="655"/>
        <end position="688"/>
    </location>
</feature>
<evidence type="ECO:0000256" key="2">
    <source>
        <dbReference type="SAM" id="MobiDB-lite"/>
    </source>
</evidence>
<dbReference type="PROSITE" id="PS50966">
    <property type="entry name" value="ZF_SWIM"/>
    <property type="match status" value="1"/>
</dbReference>
<dbReference type="VEuPathDB" id="FungiDB:RhiirA1_541433"/>
<dbReference type="AlphaFoldDB" id="A0A2N1MP23"/>
<dbReference type="PANTHER" id="PTHR35385:SF2">
    <property type="entry name" value="PROTEIN B, PUTATIVE-RELATED"/>
    <property type="match status" value="1"/>
</dbReference>
<dbReference type="EMBL" id="LLXL01001670">
    <property type="protein sequence ID" value="PKK63359.1"/>
    <property type="molecule type" value="Genomic_DNA"/>
</dbReference>
<dbReference type="VEuPathDB" id="FungiDB:FUN_001890"/>
<proteinExistence type="predicted"/>
<evidence type="ECO:0000256" key="1">
    <source>
        <dbReference type="PROSITE-ProRule" id="PRU00325"/>
    </source>
</evidence>
<comment type="caution">
    <text evidence="4">The sequence shown here is derived from an EMBL/GenBank/DDBJ whole genome shotgun (WGS) entry which is preliminary data.</text>
</comment>
<feature type="compositionally biased region" description="Polar residues" evidence="2">
    <location>
        <begin position="679"/>
        <end position="688"/>
    </location>
</feature>
<dbReference type="InterPro" id="IPR007527">
    <property type="entry name" value="Znf_SWIM"/>
</dbReference>
<dbReference type="VEuPathDB" id="FungiDB:RhiirFUN_023262"/>
<accession>A0A2N1MP23</accession>
<dbReference type="PANTHER" id="PTHR35385">
    <property type="entry name" value="PROTEIN B, PUTATIVE-RELATED-RELATED"/>
    <property type="match status" value="1"/>
</dbReference>
<reference evidence="4 5" key="1">
    <citation type="submission" date="2016-04" db="EMBL/GenBank/DDBJ databases">
        <title>Genome analyses suggest a sexual origin of heterokaryosis in a supposedly ancient asexual fungus.</title>
        <authorList>
            <person name="Ropars J."/>
            <person name="Sedzielewska K."/>
            <person name="Noel J."/>
            <person name="Charron P."/>
            <person name="Farinelli L."/>
            <person name="Marton T."/>
            <person name="Kruger M."/>
            <person name="Pelin A."/>
            <person name="Brachmann A."/>
            <person name="Corradi N."/>
        </authorList>
    </citation>
    <scope>NUCLEOTIDE SEQUENCE [LARGE SCALE GENOMIC DNA]</scope>
    <source>
        <strain evidence="4 5">C2</strain>
    </source>
</reference>
<evidence type="ECO:0000313" key="4">
    <source>
        <dbReference type="EMBL" id="PKK63359.1"/>
    </source>
</evidence>
<reference evidence="4 5" key="2">
    <citation type="submission" date="2017-10" db="EMBL/GenBank/DDBJ databases">
        <title>Extensive intraspecific genome diversity in a model arbuscular mycorrhizal fungus.</title>
        <authorList>
            <person name="Chen E.C.H."/>
            <person name="Morin E."/>
            <person name="Baudet D."/>
            <person name="Noel J."/>
            <person name="Ndikumana S."/>
            <person name="Charron P."/>
            <person name="St-Onge C."/>
            <person name="Giorgi J."/>
            <person name="Grigoriev I.V."/>
            <person name="Roux C."/>
            <person name="Martin F.M."/>
            <person name="Corradi N."/>
        </authorList>
    </citation>
    <scope>NUCLEOTIDE SEQUENCE [LARGE SCALE GENOMIC DNA]</scope>
    <source>
        <strain evidence="4 5">C2</strain>
    </source>
</reference>